<dbReference type="CDD" id="cd00429">
    <property type="entry name" value="RPE"/>
    <property type="match status" value="1"/>
</dbReference>
<feature type="binding site" evidence="10">
    <location>
        <position position="32"/>
    </location>
    <ligand>
        <name>a divalent metal cation</name>
        <dbReference type="ChEBI" id="CHEBI:60240"/>
    </ligand>
</feature>
<dbReference type="InterPro" id="IPR000056">
    <property type="entry name" value="Ribul_P_3_epim-like"/>
</dbReference>
<dbReference type="Pfam" id="PF00834">
    <property type="entry name" value="Ribul_P_3_epim"/>
    <property type="match status" value="1"/>
</dbReference>
<comment type="pathway">
    <text evidence="10">Carbohydrate degradation.</text>
</comment>
<dbReference type="RefSeq" id="WP_171720484.1">
    <property type="nucleotide sequence ID" value="NZ_WHOB01000093.1"/>
</dbReference>
<dbReference type="PIRSF" id="PIRSF001461">
    <property type="entry name" value="RPE"/>
    <property type="match status" value="1"/>
</dbReference>
<dbReference type="HAMAP" id="MF_02227">
    <property type="entry name" value="RPE"/>
    <property type="match status" value="1"/>
</dbReference>
<evidence type="ECO:0000256" key="10">
    <source>
        <dbReference type="HAMAP-Rule" id="MF_02227"/>
    </source>
</evidence>
<evidence type="ECO:0000256" key="6">
    <source>
        <dbReference type="ARBA" id="ARBA00009541"/>
    </source>
</evidence>
<sequence length="225" mass="24023">MIKLAPSILAADFSALGSEIQAIDSSGADLVHIDVMDGHFVPNLTLGPDIIRAIRPYTRLCFDVHLMIAEPQRYISSFAAAGADILTVQAEACTHLHRTVQEIKAAGLKAGVALNPATPLSVLDHILEDIDLVLLMSVNPGFGGQSFIPAVMGKIKALRRTLDTLDRRIDLEVDGGIKLSNVREVVEAGANVIVAGSALFKTGGLRDNVERFRSETGSYAAPVQE</sequence>
<evidence type="ECO:0000256" key="8">
    <source>
        <dbReference type="ARBA" id="ARBA00022723"/>
    </source>
</evidence>
<dbReference type="Gene3D" id="3.20.20.70">
    <property type="entry name" value="Aldolase class I"/>
    <property type="match status" value="1"/>
</dbReference>
<keyword evidence="13" id="KW-1185">Reference proteome</keyword>
<dbReference type="PROSITE" id="PS01085">
    <property type="entry name" value="RIBUL_P_3_EPIMER_1"/>
    <property type="match status" value="1"/>
</dbReference>
<evidence type="ECO:0000256" key="9">
    <source>
        <dbReference type="ARBA" id="ARBA00023235"/>
    </source>
</evidence>
<feature type="binding site" evidence="10">
    <location>
        <begin position="174"/>
        <end position="176"/>
    </location>
    <ligand>
        <name>substrate</name>
    </ligand>
</feature>
<dbReference type="EC" id="5.1.3.1" evidence="7 10"/>
<evidence type="ECO:0000256" key="3">
    <source>
        <dbReference type="ARBA" id="ARBA00001941"/>
    </source>
</evidence>
<dbReference type="PROSITE" id="PS01086">
    <property type="entry name" value="RIBUL_P_3_EPIMER_2"/>
    <property type="match status" value="1"/>
</dbReference>
<dbReference type="NCBIfam" id="TIGR01163">
    <property type="entry name" value="rpe"/>
    <property type="match status" value="1"/>
</dbReference>
<comment type="cofactor">
    <cofactor evidence="10">
        <name>a divalent metal cation</name>
        <dbReference type="ChEBI" id="CHEBI:60240"/>
    </cofactor>
    <text evidence="10">Binds 1 divalent metal cation per subunit.</text>
</comment>
<dbReference type="SUPFAM" id="SSF51366">
    <property type="entry name" value="Ribulose-phoshate binding barrel"/>
    <property type="match status" value="1"/>
</dbReference>
<accession>A0ABX1YQH7</accession>
<feature type="active site" description="Proton acceptor" evidence="10">
    <location>
        <position position="34"/>
    </location>
</feature>
<evidence type="ECO:0000256" key="5">
    <source>
        <dbReference type="ARBA" id="ARBA00001954"/>
    </source>
</evidence>
<keyword evidence="8 10" id="KW-0479">Metal-binding</keyword>
<proteinExistence type="inferred from homology"/>
<feature type="binding site" evidence="10">
    <location>
        <begin position="141"/>
        <end position="144"/>
    </location>
    <ligand>
        <name>substrate</name>
    </ligand>
</feature>
<feature type="binding site" evidence="10">
    <location>
        <position position="65"/>
    </location>
    <ligand>
        <name>substrate</name>
    </ligand>
</feature>
<comment type="function">
    <text evidence="10">Catalyzes the reversible epimerization of D-ribulose 5-phosphate to D-xylulose 5-phosphate.</text>
</comment>
<organism evidence="12 13">
    <name type="scientific">Paenibacillus phytohabitans</name>
    <dbReference type="NCBI Taxonomy" id="2654978"/>
    <lineage>
        <taxon>Bacteria</taxon>
        <taxon>Bacillati</taxon>
        <taxon>Bacillota</taxon>
        <taxon>Bacilli</taxon>
        <taxon>Bacillales</taxon>
        <taxon>Paenibacillaceae</taxon>
        <taxon>Paenibacillus</taxon>
    </lineage>
</organism>
<evidence type="ECO:0000256" key="2">
    <source>
        <dbReference type="ARBA" id="ARBA00001936"/>
    </source>
</evidence>
<keyword evidence="10 11" id="KW-0119">Carbohydrate metabolism</keyword>
<feature type="active site" description="Proton donor" evidence="10">
    <location>
        <position position="174"/>
    </location>
</feature>
<dbReference type="EMBL" id="WHOB01000093">
    <property type="protein sequence ID" value="NOU83322.1"/>
    <property type="molecule type" value="Genomic_DNA"/>
</dbReference>
<feature type="binding site" evidence="10">
    <location>
        <position position="7"/>
    </location>
    <ligand>
        <name>substrate</name>
    </ligand>
</feature>
<comment type="cofactor">
    <cofactor evidence="2">
        <name>Mn(2+)</name>
        <dbReference type="ChEBI" id="CHEBI:29035"/>
    </cofactor>
</comment>
<dbReference type="InterPro" id="IPR026019">
    <property type="entry name" value="Ribul_P_3_epim"/>
</dbReference>
<comment type="catalytic activity">
    <reaction evidence="1 10 11">
        <text>D-ribulose 5-phosphate = D-xylulose 5-phosphate</text>
        <dbReference type="Rhea" id="RHEA:13677"/>
        <dbReference type="ChEBI" id="CHEBI:57737"/>
        <dbReference type="ChEBI" id="CHEBI:58121"/>
        <dbReference type="EC" id="5.1.3.1"/>
    </reaction>
</comment>
<dbReference type="GO" id="GO:0004750">
    <property type="term" value="F:D-ribulose-phosphate 3-epimerase activity"/>
    <property type="evidence" value="ECO:0007669"/>
    <property type="project" value="UniProtKB-EC"/>
</dbReference>
<evidence type="ECO:0000256" key="1">
    <source>
        <dbReference type="ARBA" id="ARBA00001782"/>
    </source>
</evidence>
<reference evidence="12 13" key="1">
    <citation type="submission" date="2019-10" db="EMBL/GenBank/DDBJ databases">
        <title>Description of Paenibacillus terricola sp. nov.</title>
        <authorList>
            <person name="Carlier A."/>
            <person name="Qi S."/>
        </authorList>
    </citation>
    <scope>NUCLEOTIDE SEQUENCE [LARGE SCALE GENOMIC DNA]</scope>
    <source>
        <strain evidence="12 13">LMG 31459</strain>
    </source>
</reference>
<feature type="binding site" evidence="10">
    <location>
        <begin position="196"/>
        <end position="197"/>
    </location>
    <ligand>
        <name>substrate</name>
    </ligand>
</feature>
<protein>
    <recommendedName>
        <fullName evidence="7 10">Ribulose-phosphate 3-epimerase</fullName>
        <ecNumber evidence="7 10">5.1.3.1</ecNumber>
    </recommendedName>
</protein>
<evidence type="ECO:0000256" key="7">
    <source>
        <dbReference type="ARBA" id="ARBA00013188"/>
    </source>
</evidence>
<keyword evidence="9 10" id="KW-0413">Isomerase</keyword>
<dbReference type="InterPro" id="IPR011060">
    <property type="entry name" value="RibuloseP-bd_barrel"/>
</dbReference>
<dbReference type="NCBIfam" id="NF004076">
    <property type="entry name" value="PRK05581.1-4"/>
    <property type="match status" value="1"/>
</dbReference>
<evidence type="ECO:0000256" key="4">
    <source>
        <dbReference type="ARBA" id="ARBA00001947"/>
    </source>
</evidence>
<name>A0ABX1YQH7_9BACL</name>
<comment type="similarity">
    <text evidence="6 10 11">Belongs to the ribulose-phosphate 3-epimerase family.</text>
</comment>
<comment type="cofactor">
    <cofactor evidence="5">
        <name>Fe(2+)</name>
        <dbReference type="ChEBI" id="CHEBI:29033"/>
    </cofactor>
</comment>
<comment type="cofactor">
    <cofactor evidence="3">
        <name>Co(2+)</name>
        <dbReference type="ChEBI" id="CHEBI:48828"/>
    </cofactor>
</comment>
<feature type="binding site" evidence="10">
    <location>
        <position position="65"/>
    </location>
    <ligand>
        <name>a divalent metal cation</name>
        <dbReference type="ChEBI" id="CHEBI:60240"/>
    </ligand>
</feature>
<evidence type="ECO:0000313" key="13">
    <source>
        <dbReference type="Proteomes" id="UP000596857"/>
    </source>
</evidence>
<comment type="caution">
    <text evidence="12">The sequence shown here is derived from an EMBL/GenBank/DDBJ whole genome shotgun (WGS) entry which is preliminary data.</text>
</comment>
<gene>
    <name evidence="10" type="primary">rpe</name>
    <name evidence="12" type="ORF">GC101_31160</name>
</gene>
<evidence type="ECO:0000313" key="12">
    <source>
        <dbReference type="EMBL" id="NOU83322.1"/>
    </source>
</evidence>
<feature type="binding site" evidence="10">
    <location>
        <position position="174"/>
    </location>
    <ligand>
        <name>a divalent metal cation</name>
        <dbReference type="ChEBI" id="CHEBI:60240"/>
    </ligand>
</feature>
<comment type="cofactor">
    <cofactor evidence="4">
        <name>Zn(2+)</name>
        <dbReference type="ChEBI" id="CHEBI:29105"/>
    </cofactor>
</comment>
<dbReference type="InterPro" id="IPR013785">
    <property type="entry name" value="Aldolase_TIM"/>
</dbReference>
<dbReference type="Proteomes" id="UP000596857">
    <property type="component" value="Unassembled WGS sequence"/>
</dbReference>
<feature type="binding site" evidence="10">
    <location>
        <position position="34"/>
    </location>
    <ligand>
        <name>a divalent metal cation</name>
        <dbReference type="ChEBI" id="CHEBI:60240"/>
    </ligand>
</feature>
<dbReference type="PANTHER" id="PTHR11749">
    <property type="entry name" value="RIBULOSE-5-PHOSPHATE-3-EPIMERASE"/>
    <property type="match status" value="1"/>
</dbReference>
<evidence type="ECO:0000256" key="11">
    <source>
        <dbReference type="PIRNR" id="PIRNR001461"/>
    </source>
</evidence>